<feature type="compositionally biased region" description="Basic and acidic residues" evidence="1">
    <location>
        <begin position="488"/>
        <end position="508"/>
    </location>
</feature>
<name>A0A099P752_PICKU</name>
<evidence type="ECO:0000313" key="3">
    <source>
        <dbReference type="Proteomes" id="UP000029867"/>
    </source>
</evidence>
<feature type="region of interest" description="Disordered" evidence="1">
    <location>
        <begin position="488"/>
        <end position="522"/>
    </location>
</feature>
<dbReference type="VEuPathDB" id="FungiDB:C5L36_0E01650"/>
<dbReference type="Proteomes" id="UP000029867">
    <property type="component" value="Unassembled WGS sequence"/>
</dbReference>
<evidence type="ECO:0000313" key="2">
    <source>
        <dbReference type="EMBL" id="KGK40067.1"/>
    </source>
</evidence>
<evidence type="ECO:0000256" key="1">
    <source>
        <dbReference type="SAM" id="MobiDB-lite"/>
    </source>
</evidence>
<feature type="region of interest" description="Disordered" evidence="1">
    <location>
        <begin position="1"/>
        <end position="47"/>
    </location>
</feature>
<organism evidence="2 3">
    <name type="scientific">Pichia kudriavzevii</name>
    <name type="common">Yeast</name>
    <name type="synonym">Issatchenkia orientalis</name>
    <dbReference type="NCBI Taxonomy" id="4909"/>
    <lineage>
        <taxon>Eukaryota</taxon>
        <taxon>Fungi</taxon>
        <taxon>Dikarya</taxon>
        <taxon>Ascomycota</taxon>
        <taxon>Saccharomycotina</taxon>
        <taxon>Pichiomycetes</taxon>
        <taxon>Pichiales</taxon>
        <taxon>Pichiaceae</taxon>
        <taxon>Pichia</taxon>
    </lineage>
</organism>
<dbReference type="EMBL" id="JQFK01000004">
    <property type="protein sequence ID" value="KGK40067.1"/>
    <property type="molecule type" value="Genomic_DNA"/>
</dbReference>
<feature type="compositionally biased region" description="Pro residues" evidence="1">
    <location>
        <begin position="31"/>
        <end position="43"/>
    </location>
</feature>
<accession>A0A099P752</accession>
<dbReference type="AlphaFoldDB" id="A0A099P752"/>
<sequence>MLSVQNETNRSPNIGLDCTNNGNYENSKNLPPLPPPLSPPPISQPRLINMGDERRVLKGSGNQPDNFEDQVKKSTLPHDERVNQEAENALNIIKASHKSWISIMIKTIDKSRPDLIYTGKRSRNTISPEDWNDNKRNAMGNRTSHRVLVKNYFDHLVAFINEAPVSAVFKYIASKMLRVDDFDQVCPVGLKPNYLDLRIKGKRVTNLFITKQLMDYVEITLSPLLRHTGFSALMNTSKYMHKQNFTSKILRLIGFSEDVNLMTVSLTIVIFITRYIYIKGIDVSPAIAFMEGVLDGNEVAELLNGINNSDDDPEEVVGKSLFAHMFSWKECAKRIDLLALLSWARKVSMCLKLEEKYEFISTILDELNNYQNKEINYERVIDCVSKFRSSFKDGGHIELVDSIADVDFDCKIQWLLLQFDLEGVTGFRESNKRRRVDVPESGCLTVKKRKDETAFENGEGENKETNLEHTNLINRKIEHSELEPKIKLKEGNWSSEEKNEKRKTEQKQGELILLKSDDEEPEQVNSEIHELKNEIQEACNKESKEKHQNNLGKILKQTEREKEGGPICRKDYKKNSDIQLKNEPKFARENLPITNKITEQQNGELPITAVKKSVAVQGNKSTDKAKNIEWIKSSLESESTNFSHVPRQRFNYPELKFSNGFNGISKPAFKKIHFERPVDNHYRTYPGYYSNDKYSGYYENSLYRHPQNFRPPKSNYRARRRREYQFLPRGNGNVFTNPIPHKYYPPALEWCSYCGVAHVPGIHPFVNGELNPNTPTSKVMIYRKYDEEHRKTGRYKDY</sequence>
<proteinExistence type="predicted"/>
<feature type="compositionally biased region" description="Polar residues" evidence="1">
    <location>
        <begin position="1"/>
        <end position="29"/>
    </location>
</feature>
<dbReference type="HOGENOM" id="CLU_352343_0_0_1"/>
<reference evidence="3" key="1">
    <citation type="journal article" date="2014" name="Microb. Cell Fact.">
        <title>Exploiting Issatchenkia orientalis SD108 for succinic acid production.</title>
        <authorList>
            <person name="Xiao H."/>
            <person name="Shao Z."/>
            <person name="Jiang Y."/>
            <person name="Dole S."/>
            <person name="Zhao H."/>
        </authorList>
    </citation>
    <scope>NUCLEOTIDE SEQUENCE [LARGE SCALE GENOMIC DNA]</scope>
    <source>
        <strain evidence="3">SD108</strain>
    </source>
</reference>
<comment type="caution">
    <text evidence="2">The sequence shown here is derived from an EMBL/GenBank/DDBJ whole genome shotgun (WGS) entry which is preliminary data.</text>
</comment>
<gene>
    <name evidence="2" type="ORF">JL09_g845</name>
</gene>
<protein>
    <submittedName>
        <fullName evidence="2">Uncharacterized protein</fullName>
    </submittedName>
</protein>